<evidence type="ECO:0000313" key="9">
    <source>
        <dbReference type="EMBL" id="SIR68237.1"/>
    </source>
</evidence>
<dbReference type="GO" id="GO:0016020">
    <property type="term" value="C:membrane"/>
    <property type="evidence" value="ECO:0007669"/>
    <property type="project" value="UniProtKB-SubCell"/>
</dbReference>
<dbReference type="InterPro" id="IPR023494">
    <property type="entry name" value="Cyt_c_bgen_Ccs1/CcsB/ResB"/>
</dbReference>
<evidence type="ECO:0000313" key="10">
    <source>
        <dbReference type="Proteomes" id="UP000186218"/>
    </source>
</evidence>
<feature type="compositionally biased region" description="Basic residues" evidence="6">
    <location>
        <begin position="563"/>
        <end position="580"/>
    </location>
</feature>
<dbReference type="STRING" id="1344003.SAMN05445060_0426"/>
<dbReference type="PANTHER" id="PTHR31566">
    <property type="entry name" value="CYTOCHROME C BIOGENESIS PROTEIN CCS1, CHLOROPLASTIC"/>
    <property type="match status" value="1"/>
</dbReference>
<reference evidence="9 10" key="1">
    <citation type="submission" date="2017-01" db="EMBL/GenBank/DDBJ databases">
        <authorList>
            <person name="Mah S.A."/>
            <person name="Swanson W.J."/>
            <person name="Moy G.W."/>
            <person name="Vacquier V.D."/>
        </authorList>
    </citation>
    <scope>NUCLEOTIDE SEQUENCE [LARGE SCALE GENOMIC DNA]</scope>
    <source>
        <strain evidence="9 10">CPCC 203464</strain>
    </source>
</reference>
<evidence type="ECO:0000256" key="1">
    <source>
        <dbReference type="ARBA" id="ARBA00004141"/>
    </source>
</evidence>
<comment type="subcellular location">
    <subcellularLocation>
        <location evidence="1">Membrane</location>
        <topology evidence="1">Multi-pass membrane protein</topology>
    </subcellularLocation>
</comment>
<accession>A0A1N7CXM0</accession>
<organism evidence="9 10">
    <name type="scientific">Williamsia sterculiae</name>
    <dbReference type="NCBI Taxonomy" id="1344003"/>
    <lineage>
        <taxon>Bacteria</taxon>
        <taxon>Bacillati</taxon>
        <taxon>Actinomycetota</taxon>
        <taxon>Actinomycetes</taxon>
        <taxon>Mycobacteriales</taxon>
        <taxon>Nocardiaceae</taxon>
        <taxon>Williamsia</taxon>
    </lineage>
</organism>
<keyword evidence="10" id="KW-1185">Reference proteome</keyword>
<dbReference type="OrthoDB" id="3949537at2"/>
<feature type="region of interest" description="Disordered" evidence="6">
    <location>
        <begin position="1"/>
        <end position="20"/>
    </location>
</feature>
<feature type="transmembrane region" description="Helical" evidence="7">
    <location>
        <begin position="92"/>
        <end position="113"/>
    </location>
</feature>
<feature type="transmembrane region" description="Helical" evidence="7">
    <location>
        <begin position="203"/>
        <end position="222"/>
    </location>
</feature>
<evidence type="ECO:0000256" key="2">
    <source>
        <dbReference type="ARBA" id="ARBA00022692"/>
    </source>
</evidence>
<feature type="compositionally biased region" description="Polar residues" evidence="6">
    <location>
        <begin position="1"/>
        <end position="15"/>
    </location>
</feature>
<dbReference type="AlphaFoldDB" id="A0A1N7CXM0"/>
<dbReference type="EMBL" id="FTNT01000001">
    <property type="protein sequence ID" value="SIR68237.1"/>
    <property type="molecule type" value="Genomic_DNA"/>
</dbReference>
<keyword evidence="4 7" id="KW-1133">Transmembrane helix</keyword>
<dbReference type="Pfam" id="PF05140">
    <property type="entry name" value="ResB"/>
    <property type="match status" value="1"/>
</dbReference>
<dbReference type="PANTHER" id="PTHR31566:SF0">
    <property type="entry name" value="CYTOCHROME C BIOGENESIS PROTEIN CCS1, CHLOROPLASTIC"/>
    <property type="match status" value="1"/>
</dbReference>
<keyword evidence="2 7" id="KW-0812">Transmembrane</keyword>
<dbReference type="InterPro" id="IPR007816">
    <property type="entry name" value="ResB-like_domain"/>
</dbReference>
<gene>
    <name evidence="9" type="ORF">SAMN05445060_0426</name>
</gene>
<dbReference type="GO" id="GO:0017004">
    <property type="term" value="P:cytochrome complex assembly"/>
    <property type="evidence" value="ECO:0007669"/>
    <property type="project" value="UniProtKB-KW"/>
</dbReference>
<sequence>MTSTDTPTRPQSSSPNPRPGPVTRRLWWPVRNTWRSLTSMRTALALLFLLALAAIPGALLPQRSLNEAKTEQYITDHGWIGRTLDKLQFFEVFSSVWFTAIYVLLFISLVGCLTPRMIEHATSLRAQPVATPRNLGRLPRHVTHSVEGTPDEVGATIMGNLRGWRKVSRTVEGSGGTTADEGRSGDVVEISAEKGYLREFGNLVFHFALLALLVSIAAGKMFGYEGTRILVADDDQGLCNTSTAVYDSFRGGNLVDGTDLTPFCVDVNRFSAAYLPDGQPDMYSAQVRYAAGSDLDAGRYRDTTIKVNDPLRVAGDRVYLLGHGFAPTFTVTFTNGEKRTQTVPFRPDETATLLSSGAARFDTPAGLYPNEDQRRDHQVALEGLFAPTASFQGTLLSSSYPDARDPYVAIRVYQGDTGLDTGRPQNVYTLDQNLINQGRLLQKAQVNLAPGQNTRLADGTTVSFDGYKPWASLQVSHDPAQIYVLISAIAMLAGLLVSLLVKRRRVWARLTPADADSGSGDRRLTVVEMAGLARTDQAGWGEGFVALSRTLVGLDPEGGRAQKVGRARKLGRTRKPRVRT</sequence>
<feature type="transmembrane region" description="Helical" evidence="7">
    <location>
        <begin position="43"/>
        <end position="60"/>
    </location>
</feature>
<evidence type="ECO:0000256" key="6">
    <source>
        <dbReference type="SAM" id="MobiDB-lite"/>
    </source>
</evidence>
<evidence type="ECO:0000256" key="5">
    <source>
        <dbReference type="ARBA" id="ARBA00023136"/>
    </source>
</evidence>
<keyword evidence="5 7" id="KW-0472">Membrane</keyword>
<name>A0A1N7CXM0_9NOCA</name>
<feature type="transmembrane region" description="Helical" evidence="7">
    <location>
        <begin position="482"/>
        <end position="501"/>
    </location>
</feature>
<evidence type="ECO:0000256" key="3">
    <source>
        <dbReference type="ARBA" id="ARBA00022748"/>
    </source>
</evidence>
<evidence type="ECO:0000256" key="7">
    <source>
        <dbReference type="SAM" id="Phobius"/>
    </source>
</evidence>
<evidence type="ECO:0000259" key="8">
    <source>
        <dbReference type="Pfam" id="PF05140"/>
    </source>
</evidence>
<proteinExistence type="predicted"/>
<protein>
    <submittedName>
        <fullName evidence="9">Cytochrome c biogenesis protein</fullName>
    </submittedName>
</protein>
<dbReference type="RefSeq" id="WP_076476016.1">
    <property type="nucleotide sequence ID" value="NZ_FTNT01000001.1"/>
</dbReference>
<keyword evidence="3" id="KW-0201">Cytochrome c-type biogenesis</keyword>
<feature type="region of interest" description="Disordered" evidence="6">
    <location>
        <begin position="558"/>
        <end position="580"/>
    </location>
</feature>
<feature type="domain" description="ResB-like" evidence="8">
    <location>
        <begin position="40"/>
        <end position="544"/>
    </location>
</feature>
<evidence type="ECO:0000256" key="4">
    <source>
        <dbReference type="ARBA" id="ARBA00022989"/>
    </source>
</evidence>
<dbReference type="Proteomes" id="UP000186218">
    <property type="component" value="Unassembled WGS sequence"/>
</dbReference>